<organism evidence="4 5">
    <name type="scientific">Dorea phocaeensis</name>
    <dbReference type="NCBI Taxonomy" id="2040291"/>
    <lineage>
        <taxon>Bacteria</taxon>
        <taxon>Bacillati</taxon>
        <taxon>Bacillota</taxon>
        <taxon>Clostridia</taxon>
        <taxon>Lachnospirales</taxon>
        <taxon>Lachnospiraceae</taxon>
        <taxon>Dorea</taxon>
    </lineage>
</organism>
<proteinExistence type="predicted"/>
<gene>
    <name evidence="4" type="ORF">G5A66_01285</name>
    <name evidence="3" type="ORF">G5A75_01525</name>
</gene>
<dbReference type="Pfam" id="PF11167">
    <property type="entry name" value="DUF2953"/>
    <property type="match status" value="1"/>
</dbReference>
<keyword evidence="2" id="KW-0472">Membrane</keyword>
<dbReference type="Proteomes" id="UP000528555">
    <property type="component" value="Unassembled WGS sequence"/>
</dbReference>
<evidence type="ECO:0000256" key="1">
    <source>
        <dbReference type="SAM" id="MobiDB-lite"/>
    </source>
</evidence>
<dbReference type="EMBL" id="JAAIUO010000001">
    <property type="protein sequence ID" value="NSK13571.1"/>
    <property type="molecule type" value="Genomic_DNA"/>
</dbReference>
<protein>
    <submittedName>
        <fullName evidence="4">DUF2953 domain-containing protein</fullName>
    </submittedName>
</protein>
<feature type="region of interest" description="Disordered" evidence="1">
    <location>
        <begin position="146"/>
        <end position="185"/>
    </location>
</feature>
<keyword evidence="2" id="KW-0812">Transmembrane</keyword>
<accession>A0A850HF86</accession>
<sequence length="331" mass="37895">MLHILLLILKIIGMIIVGILGILVLLIGIILFVPVRYEGKAVCEKTMKNLQAQMRASWLLHLVSFRLAVKDGRIKWKLRVAWKTMMGASESEAEPELKAELELENEKREQMEAKQDEDTGWKTVEKACETQKEALEEALQMEEKAVEKVREAETQTVEESAKIDRKKVEKSGEERKSTSKSNAEKKEKESLINKIKCTFQKICDKIKILLDRKEKVTEFLTDPTQGKAFAKVKKGIVTLLKKIRPKKLSAKIHYGFSDPYNTGKVLAVLGILYPFYGEAVEIEPDFENQILEGSCYIKGRIRVSPFVGLLLKLVLAKEVRLAYRQIKNFKW</sequence>
<keyword evidence="2" id="KW-1133">Transmembrane helix</keyword>
<evidence type="ECO:0000313" key="5">
    <source>
        <dbReference type="Proteomes" id="UP000528555"/>
    </source>
</evidence>
<reference evidence="5 6" key="1">
    <citation type="journal article" date="2020" name="Cell Host Microbe">
        <title>Functional and Genomic Variation between Human-Derived Isolates of Lachnospiraceae Reveals Inter- and Intra-Species Diversity.</title>
        <authorList>
            <person name="Sorbara M.T."/>
            <person name="Littmann E.R."/>
            <person name="Fontana E."/>
            <person name="Moody T.U."/>
            <person name="Kohout C.E."/>
            <person name="Gjonbalaj M."/>
            <person name="Eaton V."/>
            <person name="Seok R."/>
            <person name="Leiner I.M."/>
            <person name="Pamer E.G."/>
        </authorList>
    </citation>
    <scope>NUCLEOTIDE SEQUENCE [LARGE SCALE GENOMIC DNA]</scope>
    <source>
        <strain evidence="4 5">MSK.17.11</strain>
        <strain evidence="3 6">MSK.17.38</strain>
    </source>
</reference>
<keyword evidence="5" id="KW-1185">Reference proteome</keyword>
<dbReference type="InterPro" id="IPR021338">
    <property type="entry name" value="DUF2953"/>
</dbReference>
<comment type="caution">
    <text evidence="4">The sequence shown here is derived from an EMBL/GenBank/DDBJ whole genome shotgun (WGS) entry which is preliminary data.</text>
</comment>
<dbReference type="Proteomes" id="UP000701680">
    <property type="component" value="Unassembled WGS sequence"/>
</dbReference>
<evidence type="ECO:0000313" key="4">
    <source>
        <dbReference type="EMBL" id="NVH57300.1"/>
    </source>
</evidence>
<dbReference type="AlphaFoldDB" id="A0A850HF86"/>
<reference evidence="4" key="2">
    <citation type="submission" date="2020-02" db="EMBL/GenBank/DDBJ databases">
        <authorList>
            <person name="Littmann E."/>
            <person name="Sorbara M."/>
        </authorList>
    </citation>
    <scope>NUCLEOTIDE SEQUENCE</scope>
    <source>
        <strain evidence="4">MSK.17.11</strain>
        <strain evidence="3">MSK.17.38</strain>
    </source>
</reference>
<dbReference type="RefSeq" id="WP_173814193.1">
    <property type="nucleotide sequence ID" value="NZ_JAAITX010000001.1"/>
</dbReference>
<feature type="transmembrane region" description="Helical" evidence="2">
    <location>
        <begin position="7"/>
        <end position="32"/>
    </location>
</feature>
<evidence type="ECO:0000313" key="6">
    <source>
        <dbReference type="Proteomes" id="UP000701680"/>
    </source>
</evidence>
<dbReference type="EMBL" id="JAAITX010000001">
    <property type="protein sequence ID" value="NVH57300.1"/>
    <property type="molecule type" value="Genomic_DNA"/>
</dbReference>
<name>A0A850HF86_9FIRM</name>
<evidence type="ECO:0000256" key="2">
    <source>
        <dbReference type="SAM" id="Phobius"/>
    </source>
</evidence>
<evidence type="ECO:0000313" key="3">
    <source>
        <dbReference type="EMBL" id="NSK13571.1"/>
    </source>
</evidence>